<dbReference type="InterPro" id="IPR027417">
    <property type="entry name" value="P-loop_NTPase"/>
</dbReference>
<comment type="caution">
    <text evidence="2">The sequence shown here is derived from an EMBL/GenBank/DDBJ whole genome shotgun (WGS) entry which is preliminary data.</text>
</comment>
<name>A0A5J4PN82_9ZZZZ</name>
<dbReference type="InterPro" id="IPR041685">
    <property type="entry name" value="AAA_GajA/Old/RecF-like"/>
</dbReference>
<protein>
    <recommendedName>
        <fullName evidence="1">Endonuclease GajA/Old nuclease/RecF-like AAA domain-containing protein</fullName>
    </recommendedName>
</protein>
<proteinExistence type="predicted"/>
<dbReference type="Pfam" id="PF13175">
    <property type="entry name" value="AAA_15"/>
    <property type="match status" value="1"/>
</dbReference>
<feature type="domain" description="Endonuclease GajA/Old nuclease/RecF-like AAA" evidence="1">
    <location>
        <begin position="1"/>
        <end position="138"/>
    </location>
</feature>
<dbReference type="SUPFAM" id="SSF52540">
    <property type="entry name" value="P-loop containing nucleoside triphosphate hydrolases"/>
    <property type="match status" value="1"/>
</dbReference>
<evidence type="ECO:0000313" key="2">
    <source>
        <dbReference type="EMBL" id="KAA6310885.1"/>
    </source>
</evidence>
<reference evidence="2" key="1">
    <citation type="submission" date="2019-03" db="EMBL/GenBank/DDBJ databases">
        <title>Single cell metagenomics reveals metabolic interactions within the superorganism composed of flagellate Streblomastix strix and complex community of Bacteroidetes bacteria on its surface.</title>
        <authorList>
            <person name="Treitli S.C."/>
            <person name="Kolisko M."/>
            <person name="Husnik F."/>
            <person name="Keeling P."/>
            <person name="Hampl V."/>
        </authorList>
    </citation>
    <scope>NUCLEOTIDE SEQUENCE</scope>
    <source>
        <strain evidence="2">STM</strain>
    </source>
</reference>
<accession>A0A5J4PN82</accession>
<dbReference type="AlphaFoldDB" id="A0A5J4PN82"/>
<evidence type="ECO:0000259" key="1">
    <source>
        <dbReference type="Pfam" id="PF13175"/>
    </source>
</evidence>
<dbReference type="EMBL" id="SNRY01007207">
    <property type="protein sequence ID" value="KAA6310885.1"/>
    <property type="molecule type" value="Genomic_DNA"/>
</dbReference>
<gene>
    <name evidence="2" type="ORF">EZS27_037893</name>
</gene>
<organism evidence="2">
    <name type="scientific">termite gut metagenome</name>
    <dbReference type="NCBI Taxonomy" id="433724"/>
    <lineage>
        <taxon>unclassified sequences</taxon>
        <taxon>metagenomes</taxon>
        <taxon>organismal metagenomes</taxon>
    </lineage>
</organism>
<dbReference type="Gene3D" id="3.40.50.300">
    <property type="entry name" value="P-loop containing nucleotide triphosphate hydrolases"/>
    <property type="match status" value="1"/>
</dbReference>
<sequence length="192" mass="21943">MIKAIDISNFKLHNKTRIETGNLTILTGLNGMGKSTVIQSLLLLRQSFLSSDLDKGLNLNGDLCKVGTSGELECWSSQSHTLDLTLEFDNNQILKFIFDYPEFLVNDTFLPNSSQEKGGYSKNVIEKHSIFNNHFQYLSAYRFGPMEIYKRDSLIVQTKRQLSKEQGKGEYIAHFLDHYKKEKIAVITKEIV</sequence>